<dbReference type="Gene3D" id="2.30.29.30">
    <property type="entry name" value="Pleckstrin-homology domain (PH domain)/Phosphotyrosine-binding domain (PTB)"/>
    <property type="match status" value="1"/>
</dbReference>
<feature type="region of interest" description="Disordered" evidence="1">
    <location>
        <begin position="786"/>
        <end position="808"/>
    </location>
</feature>
<dbReference type="InterPro" id="IPR011993">
    <property type="entry name" value="PH-like_dom_sf"/>
</dbReference>
<evidence type="ECO:0000313" key="4">
    <source>
        <dbReference type="Proteomes" id="UP000790347"/>
    </source>
</evidence>
<organism evidence="3 4">
    <name type="scientific">Dermatophagoides farinae</name>
    <name type="common">American house dust mite</name>
    <dbReference type="NCBI Taxonomy" id="6954"/>
    <lineage>
        <taxon>Eukaryota</taxon>
        <taxon>Metazoa</taxon>
        <taxon>Ecdysozoa</taxon>
        <taxon>Arthropoda</taxon>
        <taxon>Chelicerata</taxon>
        <taxon>Arachnida</taxon>
        <taxon>Acari</taxon>
        <taxon>Acariformes</taxon>
        <taxon>Sarcoptiformes</taxon>
        <taxon>Astigmata</taxon>
        <taxon>Psoroptidia</taxon>
        <taxon>Analgoidea</taxon>
        <taxon>Pyroglyphidae</taxon>
        <taxon>Dermatophagoidinae</taxon>
        <taxon>Dermatophagoides</taxon>
    </lineage>
</organism>
<feature type="domain" description="Anillin homology" evidence="2">
    <location>
        <begin position="674"/>
        <end position="828"/>
    </location>
</feature>
<dbReference type="GO" id="GO:0000281">
    <property type="term" value="P:mitotic cytokinesis"/>
    <property type="evidence" value="ECO:0007669"/>
    <property type="project" value="TreeGrafter"/>
</dbReference>
<feature type="compositionally biased region" description="Low complexity" evidence="1">
    <location>
        <begin position="786"/>
        <end position="798"/>
    </location>
</feature>
<name>A0A922I678_DERFA</name>
<dbReference type="GO" id="GO:0000915">
    <property type="term" value="P:actomyosin contractile ring assembly"/>
    <property type="evidence" value="ECO:0007669"/>
    <property type="project" value="TreeGrafter"/>
</dbReference>
<evidence type="ECO:0000256" key="1">
    <source>
        <dbReference type="SAM" id="MobiDB-lite"/>
    </source>
</evidence>
<dbReference type="SUPFAM" id="SSF50729">
    <property type="entry name" value="PH domain-like"/>
    <property type="match status" value="1"/>
</dbReference>
<reference evidence="3" key="1">
    <citation type="submission" date="2013-05" db="EMBL/GenBank/DDBJ databases">
        <authorList>
            <person name="Yim A.K.Y."/>
            <person name="Chan T.F."/>
            <person name="Ji K.M."/>
            <person name="Liu X.Y."/>
            <person name="Zhou J.W."/>
            <person name="Li R.Q."/>
            <person name="Yang K.Y."/>
            <person name="Li J."/>
            <person name="Li M."/>
            <person name="Law P.T.W."/>
            <person name="Wu Y.L."/>
            <person name="Cai Z.L."/>
            <person name="Qin H."/>
            <person name="Bao Y."/>
            <person name="Leung R.K.K."/>
            <person name="Ng P.K.S."/>
            <person name="Zou J."/>
            <person name="Zhong X.J."/>
            <person name="Ran P.X."/>
            <person name="Zhong N.S."/>
            <person name="Liu Z.G."/>
            <person name="Tsui S.K.W."/>
        </authorList>
    </citation>
    <scope>NUCLEOTIDE SEQUENCE</scope>
    <source>
        <strain evidence="3">Derf</strain>
        <tissue evidence="3">Whole organism</tissue>
    </source>
</reference>
<dbReference type="GO" id="GO:0005826">
    <property type="term" value="C:actomyosin contractile ring"/>
    <property type="evidence" value="ECO:0007669"/>
    <property type="project" value="TreeGrafter"/>
</dbReference>
<sequence length="1014" mass="117432">MDNSLNFTVSDSFALNLLQKMEQNKKILAELSEEVNDDGKNKIDSEVMNIDEHGGPHSSTMMMNQTSVEQNDIGVDDNDEELLANYSTIEINKARKSINRLLNVYVPLDLNDDNDDVDAIPEDNKKRNDNRLRHRLDKLSAIYRDDDDVENVENDMVANRPKTIMREQQNFADEFQPPRRIELRDRLKIIADSYYPITSNKEDSPLKFQAKIASPKSQPAIEQPKFTAKNENLFKSKSLLYEQQDLKSIENQSKPPIIIEKRKTSVANLKQLFEKKMTENDHIKELEPELLPVREKKRLFEKAIREENEAKAKQYRKVGRLPGTWPLPPPSLPEHENDYHQSPKRIKEHLQNEFGDDEHEKIIKKLEKNIENVEDEEEVSLIFDQSSEIVQEVCKTFKSIDEIHMNDDNEQEQVSAKQEIDDDNVVDVDEEEIMELTFTAIDHEENENFDDNFQEITADNDDSQDSNLIHRSSTRVHLSISDSDITEDRSSSTSSSVSLPPEKPQRLFLYEHEQKDDTSESGTEDNVEEITPQIRTISFYREQQRKLREEQQMAKMNKDKLSDATKQAIHFQQNIDVEHEDREQFSLDCQSKMIALKDEINEHDRVLSQANTALNLSLSMAELRNSDSRVEAERLLLVSNEKIDACRSEIHRLQLMIANADHYMQRTIEKNISTGTLYIDHIKLPLLNEFIQERAKGKLNSVFHFICLVCVGPSVFVSKLLDTAANLSKSYLEFDMGLAIDSLSEDFKVTVKVFALELSLKECGGHKYRFANSPFKTIRRRLMHSSSSASTSPMSKNSPIIQRNNQQQKAPASNFRLIGYVKLTLQNVKANANKFYRLDSDCFIPIIDSYLTMNVSIKVAHGNHFPGFYDIKEKEDSFWNVRYFRLHGEHLRYYRFGEEKNVDQPLGLINLKHCINPKVEFLKVEHRHLCRRSNSFVLVIVDPPAVSNAKKLITGGTITRIEPKLYYISSQSEPDCLKFCSLLNKILHSIRIWERDAVQPYSREEFDRLLSNIQ</sequence>
<comment type="caution">
    <text evidence="3">The sequence shown here is derived from an EMBL/GenBank/DDBJ whole genome shotgun (WGS) entry which is preliminary data.</text>
</comment>
<accession>A0A922I678</accession>
<dbReference type="InterPro" id="IPR051364">
    <property type="entry name" value="Cytokinesis/Rho-signaling"/>
</dbReference>
<keyword evidence="4" id="KW-1185">Reference proteome</keyword>
<reference evidence="3" key="2">
    <citation type="journal article" date="2022" name="Res Sq">
        <title>Comparative Genomics Reveals Insights into the Divergent Evolution of Astigmatic Mites and Household Pest Adaptations.</title>
        <authorList>
            <person name="Xiong Q."/>
            <person name="Wan A.T.-Y."/>
            <person name="Liu X.-Y."/>
            <person name="Fung C.S.-H."/>
            <person name="Xiao X."/>
            <person name="Malainual N."/>
            <person name="Hou J."/>
            <person name="Wang L."/>
            <person name="Wang M."/>
            <person name="Yang K."/>
            <person name="Cui Y."/>
            <person name="Leung E."/>
            <person name="Nong W."/>
            <person name="Shin S.-K."/>
            <person name="Au S."/>
            <person name="Jeong K.Y."/>
            <person name="Chew F.T."/>
            <person name="Hui J."/>
            <person name="Leung T.F."/>
            <person name="Tungtrongchitr A."/>
            <person name="Zhong N."/>
            <person name="Liu Z."/>
            <person name="Tsui S."/>
        </authorList>
    </citation>
    <scope>NUCLEOTIDE SEQUENCE</scope>
    <source>
        <strain evidence="3">Derf</strain>
        <tissue evidence="3">Whole organism</tissue>
    </source>
</reference>
<evidence type="ECO:0000259" key="2">
    <source>
        <dbReference type="Pfam" id="PF08174"/>
    </source>
</evidence>
<dbReference type="InterPro" id="IPR012966">
    <property type="entry name" value="AHD"/>
</dbReference>
<dbReference type="PANTHER" id="PTHR21538">
    <property type="entry name" value="ANILLIN/RHOTEKIN RTKN"/>
    <property type="match status" value="1"/>
</dbReference>
<protein>
    <recommendedName>
        <fullName evidence="2">Anillin homology domain-containing protein</fullName>
    </recommendedName>
</protein>
<dbReference type="Pfam" id="PF08174">
    <property type="entry name" value="Anillin"/>
    <property type="match status" value="1"/>
</dbReference>
<dbReference type="AlphaFoldDB" id="A0A922I678"/>
<feature type="compositionally biased region" description="Polar residues" evidence="1">
    <location>
        <begin position="799"/>
        <end position="808"/>
    </location>
</feature>
<evidence type="ECO:0000313" key="3">
    <source>
        <dbReference type="EMBL" id="KAH9522242.1"/>
    </source>
</evidence>
<proteinExistence type="predicted"/>
<dbReference type="EMBL" id="ASGP02000002">
    <property type="protein sequence ID" value="KAH9522242.1"/>
    <property type="molecule type" value="Genomic_DNA"/>
</dbReference>
<dbReference type="PANTHER" id="PTHR21538:SF23">
    <property type="entry name" value="ANILLIN"/>
    <property type="match status" value="1"/>
</dbReference>
<dbReference type="GO" id="GO:0031106">
    <property type="term" value="P:septin ring organization"/>
    <property type="evidence" value="ECO:0007669"/>
    <property type="project" value="TreeGrafter"/>
</dbReference>
<gene>
    <name evidence="3" type="ORF">DERF_005833</name>
</gene>
<feature type="region of interest" description="Disordered" evidence="1">
    <location>
        <begin position="456"/>
        <end position="503"/>
    </location>
</feature>
<dbReference type="Proteomes" id="UP000790347">
    <property type="component" value="Unassembled WGS sequence"/>
</dbReference>